<dbReference type="PANTHER" id="PTHR43245">
    <property type="entry name" value="BIFUNCTIONAL POLYMYXIN RESISTANCE PROTEIN ARNA"/>
    <property type="match status" value="1"/>
</dbReference>
<feature type="domain" description="NAD-dependent epimerase/dehydratase" evidence="1">
    <location>
        <begin position="6"/>
        <end position="214"/>
    </location>
</feature>
<protein>
    <submittedName>
        <fullName evidence="2">NAD(P)-dependent oxidoreductase</fullName>
    </submittedName>
</protein>
<comment type="caution">
    <text evidence="2">The sequence shown here is derived from an EMBL/GenBank/DDBJ whole genome shotgun (WGS) entry which is preliminary data.</text>
</comment>
<dbReference type="Proteomes" id="UP001550739">
    <property type="component" value="Unassembled WGS sequence"/>
</dbReference>
<dbReference type="Gene3D" id="3.40.50.720">
    <property type="entry name" value="NAD(P)-binding Rossmann-like Domain"/>
    <property type="match status" value="1"/>
</dbReference>
<evidence type="ECO:0000313" key="2">
    <source>
        <dbReference type="EMBL" id="MEU3781192.1"/>
    </source>
</evidence>
<evidence type="ECO:0000259" key="1">
    <source>
        <dbReference type="Pfam" id="PF01370"/>
    </source>
</evidence>
<proteinExistence type="predicted"/>
<gene>
    <name evidence="2" type="ORF">AB0E89_11485</name>
</gene>
<dbReference type="EMBL" id="JBEZVE010000005">
    <property type="protein sequence ID" value="MEU3781192.1"/>
    <property type="molecule type" value="Genomic_DNA"/>
</dbReference>
<dbReference type="RefSeq" id="WP_361702004.1">
    <property type="nucleotide sequence ID" value="NZ_JBEZVE010000005.1"/>
</dbReference>
<organism evidence="2 3">
    <name type="scientific">Streptomyces sp. 900129855</name>
    <dbReference type="NCBI Taxonomy" id="3155129"/>
    <lineage>
        <taxon>Bacteria</taxon>
        <taxon>Bacillati</taxon>
        <taxon>Actinomycetota</taxon>
        <taxon>Actinomycetes</taxon>
        <taxon>Kitasatosporales</taxon>
        <taxon>Streptomycetaceae</taxon>
        <taxon>Streptomyces</taxon>
    </lineage>
</organism>
<keyword evidence="3" id="KW-1185">Reference proteome</keyword>
<dbReference type="SUPFAM" id="SSF51735">
    <property type="entry name" value="NAD(P)-binding Rossmann-fold domains"/>
    <property type="match status" value="1"/>
</dbReference>
<reference evidence="2 3" key="1">
    <citation type="submission" date="2024-06" db="EMBL/GenBank/DDBJ databases">
        <title>The Natural Products Discovery Center: Release of the First 8490 Sequenced Strains for Exploring Actinobacteria Biosynthetic Diversity.</title>
        <authorList>
            <person name="Kalkreuter E."/>
            <person name="Kautsar S.A."/>
            <person name="Yang D."/>
            <person name="Bader C.D."/>
            <person name="Teijaro C.N."/>
            <person name="Fluegel L."/>
            <person name="Davis C.M."/>
            <person name="Simpson J.R."/>
            <person name="Lauterbach L."/>
            <person name="Steele A.D."/>
            <person name="Gui C."/>
            <person name="Meng S."/>
            <person name="Li G."/>
            <person name="Viehrig K."/>
            <person name="Ye F."/>
            <person name="Su P."/>
            <person name="Kiefer A.F."/>
            <person name="Nichols A."/>
            <person name="Cepeda A.J."/>
            <person name="Yan W."/>
            <person name="Fan B."/>
            <person name="Jiang Y."/>
            <person name="Adhikari A."/>
            <person name="Zheng C.-J."/>
            <person name="Schuster L."/>
            <person name="Cowan T.M."/>
            <person name="Smanski M.J."/>
            <person name="Chevrette M.G."/>
            <person name="De Carvalho L.P.S."/>
            <person name="Shen B."/>
        </authorList>
    </citation>
    <scope>NUCLEOTIDE SEQUENCE [LARGE SCALE GENOMIC DNA]</scope>
    <source>
        <strain evidence="2 3">NPDC033843</strain>
    </source>
</reference>
<dbReference type="InterPro" id="IPR001509">
    <property type="entry name" value="Epimerase_deHydtase"/>
</dbReference>
<sequence length="329" mass="34896">MTRPTVLITGGAGFIGAHVVRRLLTAGGAAPGALVRLLVHDRGVTVPAGAAAHTVRGDLCDANSLRGVCDGVDTLVHLAAQVGADMERCRAVNVEGTRALLREAARAGVRRIIHLSTAAVYGDGPHRGETESLLRPAPVSPTSITRLAAEESVLAAGGLVLRPHMVYGEGDTWVVPSLLAMLRRVPHWVDEGRAQVSMIAVDDLADAVARLARLRALPAGRVLHANHPDPVRVRDVVSTVADALRLPLPQGNVSHGRALDLLGARNDPARARRLSLLAVDHWYESSALWKLVEADPGPGFPERFASYTAWYRAAMAARYGPEPTARPAG</sequence>
<dbReference type="InterPro" id="IPR036291">
    <property type="entry name" value="NAD(P)-bd_dom_sf"/>
</dbReference>
<name>A0ABV2ZF74_9ACTN</name>
<accession>A0ABV2ZF74</accession>
<dbReference type="InterPro" id="IPR050177">
    <property type="entry name" value="Lipid_A_modif_metabolic_enz"/>
</dbReference>
<dbReference type="Pfam" id="PF01370">
    <property type="entry name" value="Epimerase"/>
    <property type="match status" value="1"/>
</dbReference>
<evidence type="ECO:0000313" key="3">
    <source>
        <dbReference type="Proteomes" id="UP001550739"/>
    </source>
</evidence>